<accession>A0A4Y7R6M2</accession>
<dbReference type="Proteomes" id="UP000298324">
    <property type="component" value="Unassembled WGS sequence"/>
</dbReference>
<dbReference type="EMBL" id="QFGA01000004">
    <property type="protein sequence ID" value="TEB04281.1"/>
    <property type="molecule type" value="Genomic_DNA"/>
</dbReference>
<evidence type="ECO:0000313" key="2">
    <source>
        <dbReference type="EMBL" id="TEB04281.1"/>
    </source>
</evidence>
<keyword evidence="3" id="KW-1185">Reference proteome</keyword>
<keyword evidence="1" id="KW-0732">Signal</keyword>
<protein>
    <submittedName>
        <fullName evidence="2">Uncharacterized protein</fullName>
    </submittedName>
</protein>
<feature type="signal peptide" evidence="1">
    <location>
        <begin position="1"/>
        <end position="29"/>
    </location>
</feature>
<feature type="chain" id="PRO_5021255331" evidence="1">
    <location>
        <begin position="30"/>
        <end position="137"/>
    </location>
</feature>
<evidence type="ECO:0000313" key="3">
    <source>
        <dbReference type="Proteomes" id="UP000298324"/>
    </source>
</evidence>
<reference evidence="2 3" key="1">
    <citation type="journal article" date="2018" name="Environ. Microbiol.">
        <title>Novel energy conservation strategies and behaviour of Pelotomaculum schinkii driving syntrophic propionate catabolism.</title>
        <authorList>
            <person name="Hidalgo-Ahumada C.A.P."/>
            <person name="Nobu M.K."/>
            <person name="Narihiro T."/>
            <person name="Tamaki H."/>
            <person name="Liu W.T."/>
            <person name="Kamagata Y."/>
            <person name="Stams A.J.M."/>
            <person name="Imachi H."/>
            <person name="Sousa D.Z."/>
        </authorList>
    </citation>
    <scope>NUCLEOTIDE SEQUENCE [LARGE SCALE GENOMIC DNA]</scope>
    <source>
        <strain evidence="2 3">HH</strain>
    </source>
</reference>
<sequence>MKLNRITLPAVVVVTVALVLALWGFTAFAGDADPGGSGDPLVTQSYVDQYVQWKVADLKAGQVLKGKAGTELLVRRGQAVVVDSSGNGIPDVTAGVDIAANDKVALNHLLIIPREDGRGIKAIDFAVVMYRGGASIQ</sequence>
<dbReference type="AlphaFoldDB" id="A0A4Y7R6M2"/>
<dbReference type="RefSeq" id="WP_190259442.1">
    <property type="nucleotide sequence ID" value="NZ_QFGA01000004.1"/>
</dbReference>
<name>A0A4Y7R6M2_9FIRM</name>
<evidence type="ECO:0000256" key="1">
    <source>
        <dbReference type="SAM" id="SignalP"/>
    </source>
</evidence>
<comment type="caution">
    <text evidence="2">The sequence shown here is derived from an EMBL/GenBank/DDBJ whole genome shotgun (WGS) entry which is preliminary data.</text>
</comment>
<organism evidence="2 3">
    <name type="scientific">Pelotomaculum schinkii</name>
    <dbReference type="NCBI Taxonomy" id="78350"/>
    <lineage>
        <taxon>Bacteria</taxon>
        <taxon>Bacillati</taxon>
        <taxon>Bacillota</taxon>
        <taxon>Clostridia</taxon>
        <taxon>Eubacteriales</taxon>
        <taxon>Desulfotomaculaceae</taxon>
        <taxon>Pelotomaculum</taxon>
    </lineage>
</organism>
<proteinExistence type="predicted"/>
<gene>
    <name evidence="2" type="ORF">Psch_04006</name>
</gene>